<feature type="chain" id="PRO_5020289094" evidence="10">
    <location>
        <begin position="21"/>
        <end position="209"/>
    </location>
</feature>
<evidence type="ECO:0000256" key="2">
    <source>
        <dbReference type="ARBA" id="ARBA00022448"/>
    </source>
</evidence>
<dbReference type="InterPro" id="IPR024167">
    <property type="entry name" value="Cytochrome_c4-like"/>
</dbReference>
<keyword evidence="13" id="KW-1185">Reference proteome</keyword>
<keyword evidence="4 9" id="KW-0479">Metal-binding</keyword>
<feature type="domain" description="Cytochrome c" evidence="11">
    <location>
        <begin position="118"/>
        <end position="209"/>
    </location>
</feature>
<dbReference type="PANTHER" id="PTHR33751:SF9">
    <property type="entry name" value="CYTOCHROME C4"/>
    <property type="match status" value="1"/>
</dbReference>
<dbReference type="SUPFAM" id="SSF46626">
    <property type="entry name" value="Cytochrome c"/>
    <property type="match status" value="2"/>
</dbReference>
<feature type="signal peptide" evidence="10">
    <location>
        <begin position="1"/>
        <end position="20"/>
    </location>
</feature>
<dbReference type="GO" id="GO:0020037">
    <property type="term" value="F:heme binding"/>
    <property type="evidence" value="ECO:0007669"/>
    <property type="project" value="InterPro"/>
</dbReference>
<dbReference type="RefSeq" id="WP_136862920.1">
    <property type="nucleotide sequence ID" value="NZ_SWCJ01000004.1"/>
</dbReference>
<dbReference type="GO" id="GO:0005506">
    <property type="term" value="F:iron ion binding"/>
    <property type="evidence" value="ECO:0007669"/>
    <property type="project" value="InterPro"/>
</dbReference>
<dbReference type="PIRSF" id="PIRSF000005">
    <property type="entry name" value="Cytochrome_c4"/>
    <property type="match status" value="1"/>
</dbReference>
<dbReference type="Pfam" id="PF00034">
    <property type="entry name" value="Cytochrom_C"/>
    <property type="match status" value="2"/>
</dbReference>
<dbReference type="Proteomes" id="UP000305675">
    <property type="component" value="Unassembled WGS sequence"/>
</dbReference>
<evidence type="ECO:0000256" key="4">
    <source>
        <dbReference type="ARBA" id="ARBA00022723"/>
    </source>
</evidence>
<organism evidence="12 13">
    <name type="scientific">Ferrimonas aestuarii</name>
    <dbReference type="NCBI Taxonomy" id="2569539"/>
    <lineage>
        <taxon>Bacteria</taxon>
        <taxon>Pseudomonadati</taxon>
        <taxon>Pseudomonadota</taxon>
        <taxon>Gammaproteobacteria</taxon>
        <taxon>Alteromonadales</taxon>
        <taxon>Ferrimonadaceae</taxon>
        <taxon>Ferrimonas</taxon>
    </lineage>
</organism>
<keyword evidence="6" id="KW-0249">Electron transport</keyword>
<evidence type="ECO:0000256" key="5">
    <source>
        <dbReference type="ARBA" id="ARBA00022764"/>
    </source>
</evidence>
<evidence type="ECO:0000256" key="9">
    <source>
        <dbReference type="PIRSR" id="PIRSR000005-2"/>
    </source>
</evidence>
<comment type="PTM">
    <text evidence="8">Binds 2 heme c groups covalently per subunit.</text>
</comment>
<keyword evidence="3 8" id="KW-0349">Heme</keyword>
<protein>
    <submittedName>
        <fullName evidence="12">Cytochrome c4</fullName>
    </submittedName>
</protein>
<dbReference type="GO" id="GO:0042597">
    <property type="term" value="C:periplasmic space"/>
    <property type="evidence" value="ECO:0007669"/>
    <property type="project" value="UniProtKB-SubCell"/>
</dbReference>
<dbReference type="InterPro" id="IPR009056">
    <property type="entry name" value="Cyt_c-like_dom"/>
</dbReference>
<evidence type="ECO:0000256" key="3">
    <source>
        <dbReference type="ARBA" id="ARBA00022617"/>
    </source>
</evidence>
<evidence type="ECO:0000256" key="7">
    <source>
        <dbReference type="ARBA" id="ARBA00023004"/>
    </source>
</evidence>
<dbReference type="PANTHER" id="PTHR33751">
    <property type="entry name" value="CBB3-TYPE CYTOCHROME C OXIDASE SUBUNIT FIXP"/>
    <property type="match status" value="1"/>
</dbReference>
<dbReference type="AlphaFoldDB" id="A0A4U1BP94"/>
<feature type="binding site" description="axial binding residue" evidence="9">
    <location>
        <position position="85"/>
    </location>
    <ligand>
        <name>heme c</name>
        <dbReference type="ChEBI" id="CHEBI:61717"/>
        <label>1</label>
    </ligand>
    <ligandPart>
        <name>Fe</name>
        <dbReference type="ChEBI" id="CHEBI:18248"/>
    </ligandPart>
</feature>
<dbReference type="PROSITE" id="PS51257">
    <property type="entry name" value="PROKAR_LIPOPROTEIN"/>
    <property type="match status" value="1"/>
</dbReference>
<dbReference type="InterPro" id="IPR050597">
    <property type="entry name" value="Cytochrome_c_Oxidase_Subunit"/>
</dbReference>
<evidence type="ECO:0000313" key="12">
    <source>
        <dbReference type="EMBL" id="TKB56191.1"/>
    </source>
</evidence>
<keyword evidence="2" id="KW-0813">Transport</keyword>
<feature type="binding site" description="axial binding residue" evidence="9">
    <location>
        <position position="39"/>
    </location>
    <ligand>
        <name>heme c</name>
        <dbReference type="ChEBI" id="CHEBI:61717"/>
        <label>1</label>
    </ligand>
    <ligandPart>
        <name>Fe</name>
        <dbReference type="ChEBI" id="CHEBI:18248"/>
    </ligandPart>
</feature>
<evidence type="ECO:0000256" key="10">
    <source>
        <dbReference type="SAM" id="SignalP"/>
    </source>
</evidence>
<feature type="binding site" description="axial binding residue" evidence="9">
    <location>
        <position position="143"/>
    </location>
    <ligand>
        <name>heme c</name>
        <dbReference type="ChEBI" id="CHEBI:61717"/>
        <label>2</label>
    </ligand>
    <ligandPart>
        <name>Fe</name>
        <dbReference type="ChEBI" id="CHEBI:18248"/>
    </ligandPart>
</feature>
<feature type="binding site" description="axial binding residue" evidence="9">
    <location>
        <position position="186"/>
    </location>
    <ligand>
        <name>heme c</name>
        <dbReference type="ChEBI" id="CHEBI:61717"/>
        <label>2</label>
    </ligand>
    <ligandPart>
        <name>Fe</name>
        <dbReference type="ChEBI" id="CHEBI:18248"/>
    </ligandPart>
</feature>
<evidence type="ECO:0000256" key="8">
    <source>
        <dbReference type="PIRSR" id="PIRSR000005-1"/>
    </source>
</evidence>
<feature type="binding site" description="covalent" evidence="8">
    <location>
        <position position="139"/>
    </location>
    <ligand>
        <name>heme c</name>
        <dbReference type="ChEBI" id="CHEBI:61717"/>
        <label>2</label>
    </ligand>
</feature>
<dbReference type="PROSITE" id="PS51007">
    <property type="entry name" value="CYTC"/>
    <property type="match status" value="2"/>
</dbReference>
<feature type="binding site" description="covalent" evidence="8">
    <location>
        <position position="142"/>
    </location>
    <ligand>
        <name>heme c</name>
        <dbReference type="ChEBI" id="CHEBI:61717"/>
        <label>2</label>
    </ligand>
</feature>
<keyword evidence="5" id="KW-0574">Periplasm</keyword>
<dbReference type="InterPro" id="IPR036909">
    <property type="entry name" value="Cyt_c-like_dom_sf"/>
</dbReference>
<evidence type="ECO:0000313" key="13">
    <source>
        <dbReference type="Proteomes" id="UP000305675"/>
    </source>
</evidence>
<comment type="subcellular location">
    <subcellularLocation>
        <location evidence="1">Periplasm</location>
    </subcellularLocation>
</comment>
<reference evidence="12 13" key="1">
    <citation type="submission" date="2019-04" db="EMBL/GenBank/DDBJ databases">
        <authorList>
            <person name="Hwang J.C."/>
        </authorList>
    </citation>
    <scope>NUCLEOTIDE SEQUENCE [LARGE SCALE GENOMIC DNA]</scope>
    <source>
        <strain evidence="12 13">IMCC35002</strain>
    </source>
</reference>
<proteinExistence type="predicted"/>
<sequence length="209" mass="21944">MKKFALALSVLAAVSCTVQAQGDAEAGRQVASTTCLACHGMDGNSLVNLYPKLAGQHAGYLEKQLKEFKQGAMTGGKQGRNDPIMAGMVMTLTEQQMADVSAFYAEQKVSAGKTIDATTAAAGKKLYMSGDANRGITACVACHGVNGEGMNLAGYPALHGQHPEYLKSQLEKFRSGARANDMNGMMSGVAKPLSDDDIALLSDYISSLK</sequence>
<feature type="binding site" description="covalent" evidence="8">
    <location>
        <position position="38"/>
    </location>
    <ligand>
        <name>heme c</name>
        <dbReference type="ChEBI" id="CHEBI:61717"/>
        <label>1</label>
    </ligand>
</feature>
<evidence type="ECO:0000256" key="1">
    <source>
        <dbReference type="ARBA" id="ARBA00004418"/>
    </source>
</evidence>
<dbReference type="EMBL" id="SWCJ01000004">
    <property type="protein sequence ID" value="TKB56191.1"/>
    <property type="molecule type" value="Genomic_DNA"/>
</dbReference>
<gene>
    <name evidence="12" type="ORF">FCL42_08230</name>
</gene>
<feature type="domain" description="Cytochrome c" evidence="11">
    <location>
        <begin position="22"/>
        <end position="108"/>
    </location>
</feature>
<comment type="caution">
    <text evidence="12">The sequence shown here is derived from an EMBL/GenBank/DDBJ whole genome shotgun (WGS) entry which is preliminary data.</text>
</comment>
<keyword evidence="10" id="KW-0732">Signal</keyword>
<name>A0A4U1BP94_9GAMM</name>
<keyword evidence="7 9" id="KW-0408">Iron</keyword>
<feature type="binding site" description="covalent" evidence="8">
    <location>
        <position position="35"/>
    </location>
    <ligand>
        <name>heme c</name>
        <dbReference type="ChEBI" id="CHEBI:61717"/>
        <label>1</label>
    </ligand>
</feature>
<accession>A0A4U1BP94</accession>
<dbReference type="OrthoDB" id="9773456at2"/>
<dbReference type="GO" id="GO:0009055">
    <property type="term" value="F:electron transfer activity"/>
    <property type="evidence" value="ECO:0007669"/>
    <property type="project" value="InterPro"/>
</dbReference>
<evidence type="ECO:0000256" key="6">
    <source>
        <dbReference type="ARBA" id="ARBA00022982"/>
    </source>
</evidence>
<dbReference type="Gene3D" id="1.10.760.10">
    <property type="entry name" value="Cytochrome c-like domain"/>
    <property type="match status" value="2"/>
</dbReference>
<evidence type="ECO:0000259" key="11">
    <source>
        <dbReference type="PROSITE" id="PS51007"/>
    </source>
</evidence>